<gene>
    <name evidence="2" type="ORF">F2Q70_00010773</name>
</gene>
<dbReference type="InterPro" id="IPR052929">
    <property type="entry name" value="RNase_H-like_EbsB-rel"/>
</dbReference>
<dbReference type="Pfam" id="PF13456">
    <property type="entry name" value="RVT_3"/>
    <property type="match status" value="1"/>
</dbReference>
<feature type="domain" description="RNase H type-1" evidence="1">
    <location>
        <begin position="50"/>
        <end position="170"/>
    </location>
</feature>
<sequence length="181" mass="19252">MLMKALKLAKEWQSAQPQHKVNSVSPKDCQPPNQNSLPLQVPQNALLIFSDAAWNITTCDSGLGWVSTDINGAVSFQGSSSRRYVASVLVAEALSLKPGLQQAVSLGYKDAVCLPDSRCLVGLLTGNSSVISIQGLLHDICVLSSSLNSISFKFISQAYNSAADCSAKNALFVLFLTHPVG</sequence>
<dbReference type="InterPro" id="IPR012337">
    <property type="entry name" value="RNaseH-like_sf"/>
</dbReference>
<dbReference type="GO" id="GO:0003676">
    <property type="term" value="F:nucleic acid binding"/>
    <property type="evidence" value="ECO:0007669"/>
    <property type="project" value="InterPro"/>
</dbReference>
<dbReference type="Gene3D" id="3.30.420.10">
    <property type="entry name" value="Ribonuclease H-like superfamily/Ribonuclease H"/>
    <property type="match status" value="1"/>
</dbReference>
<dbReference type="PANTHER" id="PTHR47074">
    <property type="entry name" value="BNAC02G40300D PROTEIN"/>
    <property type="match status" value="1"/>
</dbReference>
<dbReference type="EMBL" id="QGKY02000089">
    <property type="protein sequence ID" value="KAF2611768.1"/>
    <property type="molecule type" value="Genomic_DNA"/>
</dbReference>
<evidence type="ECO:0000259" key="1">
    <source>
        <dbReference type="Pfam" id="PF13456"/>
    </source>
</evidence>
<dbReference type="InterPro" id="IPR036397">
    <property type="entry name" value="RNaseH_sf"/>
</dbReference>
<accession>A0A8S9M1I3</accession>
<reference evidence="2" key="1">
    <citation type="submission" date="2019-12" db="EMBL/GenBank/DDBJ databases">
        <title>Genome sequencing and annotation of Brassica cretica.</title>
        <authorList>
            <person name="Studholme D.J."/>
            <person name="Sarris P.F."/>
        </authorList>
    </citation>
    <scope>NUCLEOTIDE SEQUENCE</scope>
    <source>
        <strain evidence="2">PFS-102/07</strain>
        <tissue evidence="2">Leaf</tissue>
    </source>
</reference>
<dbReference type="GO" id="GO:0004523">
    <property type="term" value="F:RNA-DNA hybrid ribonuclease activity"/>
    <property type="evidence" value="ECO:0007669"/>
    <property type="project" value="InterPro"/>
</dbReference>
<dbReference type="InterPro" id="IPR044730">
    <property type="entry name" value="RNase_H-like_dom_plant"/>
</dbReference>
<name>A0A8S9M1I3_BRACR</name>
<dbReference type="AlphaFoldDB" id="A0A8S9M1I3"/>
<dbReference type="CDD" id="cd06222">
    <property type="entry name" value="RNase_H_like"/>
    <property type="match status" value="1"/>
</dbReference>
<comment type="caution">
    <text evidence="2">The sequence shown here is derived from an EMBL/GenBank/DDBJ whole genome shotgun (WGS) entry which is preliminary data.</text>
</comment>
<evidence type="ECO:0000313" key="2">
    <source>
        <dbReference type="EMBL" id="KAF2611768.1"/>
    </source>
</evidence>
<organism evidence="2">
    <name type="scientific">Brassica cretica</name>
    <name type="common">Mustard</name>
    <dbReference type="NCBI Taxonomy" id="69181"/>
    <lineage>
        <taxon>Eukaryota</taxon>
        <taxon>Viridiplantae</taxon>
        <taxon>Streptophyta</taxon>
        <taxon>Embryophyta</taxon>
        <taxon>Tracheophyta</taxon>
        <taxon>Spermatophyta</taxon>
        <taxon>Magnoliopsida</taxon>
        <taxon>eudicotyledons</taxon>
        <taxon>Gunneridae</taxon>
        <taxon>Pentapetalae</taxon>
        <taxon>rosids</taxon>
        <taxon>malvids</taxon>
        <taxon>Brassicales</taxon>
        <taxon>Brassicaceae</taxon>
        <taxon>Brassiceae</taxon>
        <taxon>Brassica</taxon>
    </lineage>
</organism>
<protein>
    <recommendedName>
        <fullName evidence="1">RNase H type-1 domain-containing protein</fullName>
    </recommendedName>
</protein>
<dbReference type="SUPFAM" id="SSF53098">
    <property type="entry name" value="Ribonuclease H-like"/>
    <property type="match status" value="1"/>
</dbReference>
<dbReference type="InterPro" id="IPR002156">
    <property type="entry name" value="RNaseH_domain"/>
</dbReference>
<dbReference type="PANTHER" id="PTHR47074:SF49">
    <property type="entry name" value="POLYNUCLEOTIDYL TRANSFERASE, RIBONUCLEASE H-LIKE SUPERFAMILY PROTEIN"/>
    <property type="match status" value="1"/>
</dbReference>
<proteinExistence type="predicted"/>